<dbReference type="VEuPathDB" id="FungiDB:TAPDE_005469"/>
<dbReference type="EMBL" id="CAHR02000343">
    <property type="protein sequence ID" value="CCG84906.1"/>
    <property type="molecule type" value="Genomic_DNA"/>
</dbReference>
<evidence type="ECO:0000256" key="2">
    <source>
        <dbReference type="ARBA" id="ARBA00002451"/>
    </source>
</evidence>
<evidence type="ECO:0000313" key="14">
    <source>
        <dbReference type="EMBL" id="CCG84906.1"/>
    </source>
</evidence>
<feature type="chain" id="PRO_5004373267" description="tripeptidyl-peptidase II" evidence="12">
    <location>
        <begin position="20"/>
        <end position="659"/>
    </location>
</feature>
<evidence type="ECO:0000256" key="7">
    <source>
        <dbReference type="ARBA" id="ARBA00022801"/>
    </source>
</evidence>
<dbReference type="InterPro" id="IPR015366">
    <property type="entry name" value="S53_propep"/>
</dbReference>
<evidence type="ECO:0000256" key="11">
    <source>
        <dbReference type="PROSITE-ProRule" id="PRU01032"/>
    </source>
</evidence>
<comment type="subcellular location">
    <subcellularLocation>
        <location evidence="3">Secreted</location>
        <location evidence="3">Extracellular space</location>
    </subcellularLocation>
</comment>
<accession>R4XG80</accession>
<dbReference type="MEROPS" id="S53.007"/>
<dbReference type="GO" id="GO:0008240">
    <property type="term" value="F:tripeptidyl-peptidase activity"/>
    <property type="evidence" value="ECO:0007669"/>
    <property type="project" value="UniProtKB-EC"/>
</dbReference>
<dbReference type="SUPFAM" id="SSF52743">
    <property type="entry name" value="Subtilisin-like"/>
    <property type="match status" value="1"/>
</dbReference>
<dbReference type="InterPro" id="IPR050819">
    <property type="entry name" value="Tripeptidyl-peptidase_I"/>
</dbReference>
<feature type="binding site" evidence="11">
    <location>
        <position position="620"/>
    </location>
    <ligand>
        <name>Ca(2+)</name>
        <dbReference type="ChEBI" id="CHEBI:29108"/>
    </ligand>
</feature>
<proteinExistence type="predicted"/>
<dbReference type="InterPro" id="IPR030400">
    <property type="entry name" value="Sedolisin_dom"/>
</dbReference>
<reference evidence="14 15" key="1">
    <citation type="journal article" date="2013" name="MBio">
        <title>Genome sequencing of the plant pathogen Taphrina deformans, the causal agent of peach leaf curl.</title>
        <authorList>
            <person name="Cisse O.H."/>
            <person name="Almeida J.M.G.C.F."/>
            <person name="Fonseca A."/>
            <person name="Kumar A.A."/>
            <person name="Salojaervi J."/>
            <person name="Overmyer K."/>
            <person name="Hauser P.M."/>
            <person name="Pagni M."/>
        </authorList>
    </citation>
    <scope>NUCLEOTIDE SEQUENCE [LARGE SCALE GENOMIC DNA]</scope>
    <source>
        <strain evidence="15">PYCC 5710 / ATCC 11124 / CBS 356.35 / IMI 108563 / JCM 9778 / NBRC 8474</strain>
    </source>
</reference>
<keyword evidence="9 11" id="KW-0106">Calcium</keyword>
<feature type="active site" description="Charge relay system" evidence="11">
    <location>
        <position position="579"/>
    </location>
</feature>
<feature type="active site" description="Charge relay system" evidence="11">
    <location>
        <position position="335"/>
    </location>
</feature>
<feature type="active site" description="Charge relay system" evidence="11">
    <location>
        <position position="331"/>
    </location>
</feature>
<evidence type="ECO:0000256" key="4">
    <source>
        <dbReference type="ARBA" id="ARBA00012462"/>
    </source>
</evidence>
<evidence type="ECO:0000256" key="9">
    <source>
        <dbReference type="ARBA" id="ARBA00022837"/>
    </source>
</evidence>
<feature type="binding site" evidence="11">
    <location>
        <position position="639"/>
    </location>
    <ligand>
        <name>Ca(2+)</name>
        <dbReference type="ChEBI" id="CHEBI:29108"/>
    </ligand>
</feature>
<evidence type="ECO:0000256" key="5">
    <source>
        <dbReference type="ARBA" id="ARBA00022670"/>
    </source>
</evidence>
<dbReference type="GO" id="GO:0005576">
    <property type="term" value="C:extracellular region"/>
    <property type="evidence" value="ECO:0007669"/>
    <property type="project" value="UniProtKB-SubCell"/>
</dbReference>
<evidence type="ECO:0000256" key="10">
    <source>
        <dbReference type="ARBA" id="ARBA00023145"/>
    </source>
</evidence>
<evidence type="ECO:0000256" key="12">
    <source>
        <dbReference type="SAM" id="SignalP"/>
    </source>
</evidence>
<dbReference type="InterPro" id="IPR000209">
    <property type="entry name" value="Peptidase_S8/S53_dom"/>
</dbReference>
<dbReference type="SMART" id="SM00944">
    <property type="entry name" value="Pro-kuma_activ"/>
    <property type="match status" value="1"/>
</dbReference>
<dbReference type="CDD" id="cd11377">
    <property type="entry name" value="Pro-peptidase_S53"/>
    <property type="match status" value="1"/>
</dbReference>
<comment type="function">
    <text evidence="2">Secreted tripeptidyl-peptidase which degrades proteins at acidic pHs and is involved in virulence.</text>
</comment>
<dbReference type="PANTHER" id="PTHR14218:SF19">
    <property type="entry name" value="SERINE PROTEASE AORO, PUTATIVE (AFU_ORTHOLOGUE AFUA_6G10250)-RELATED"/>
    <property type="match status" value="1"/>
</dbReference>
<dbReference type="SUPFAM" id="SSF54897">
    <property type="entry name" value="Protease propeptides/inhibitors"/>
    <property type="match status" value="1"/>
</dbReference>
<dbReference type="CDD" id="cd04056">
    <property type="entry name" value="Peptidases_S53"/>
    <property type="match status" value="1"/>
</dbReference>
<comment type="cofactor">
    <cofactor evidence="11">
        <name>Ca(2+)</name>
        <dbReference type="ChEBI" id="CHEBI:29108"/>
    </cofactor>
    <text evidence="11">Binds 1 Ca(2+) ion per subunit.</text>
</comment>
<dbReference type="OrthoDB" id="409122at2759"/>
<feature type="binding site" evidence="11">
    <location>
        <position position="641"/>
    </location>
    <ligand>
        <name>Ca(2+)</name>
        <dbReference type="ChEBI" id="CHEBI:29108"/>
    </ligand>
</feature>
<dbReference type="Pfam" id="PF00082">
    <property type="entry name" value="Peptidase_S8"/>
    <property type="match status" value="1"/>
</dbReference>
<dbReference type="PROSITE" id="PS51695">
    <property type="entry name" value="SEDOLISIN"/>
    <property type="match status" value="1"/>
</dbReference>
<dbReference type="InterPro" id="IPR036852">
    <property type="entry name" value="Peptidase_S8/S53_dom_sf"/>
</dbReference>
<evidence type="ECO:0000256" key="8">
    <source>
        <dbReference type="ARBA" id="ARBA00022825"/>
    </source>
</evidence>
<keyword evidence="15" id="KW-1185">Reference proteome</keyword>
<evidence type="ECO:0000313" key="15">
    <source>
        <dbReference type="Proteomes" id="UP000013776"/>
    </source>
</evidence>
<dbReference type="Proteomes" id="UP000013776">
    <property type="component" value="Unassembled WGS sequence"/>
</dbReference>
<evidence type="ECO:0000256" key="3">
    <source>
        <dbReference type="ARBA" id="ARBA00004239"/>
    </source>
</evidence>
<keyword evidence="12" id="KW-0732">Signal</keyword>
<dbReference type="GO" id="GO:0046872">
    <property type="term" value="F:metal ion binding"/>
    <property type="evidence" value="ECO:0007669"/>
    <property type="project" value="UniProtKB-UniRule"/>
</dbReference>
<dbReference type="EC" id="3.4.14.10" evidence="4"/>
<dbReference type="Gene3D" id="3.40.50.200">
    <property type="entry name" value="Peptidase S8/S53 domain"/>
    <property type="match status" value="1"/>
</dbReference>
<dbReference type="GO" id="GO:0004252">
    <property type="term" value="F:serine-type endopeptidase activity"/>
    <property type="evidence" value="ECO:0007669"/>
    <property type="project" value="UniProtKB-UniRule"/>
</dbReference>
<evidence type="ECO:0000256" key="6">
    <source>
        <dbReference type="ARBA" id="ARBA00022723"/>
    </source>
</evidence>
<dbReference type="STRING" id="1097556.R4XG80"/>
<comment type="catalytic activity">
    <reaction evidence="1">
        <text>Release of an N-terminal tripeptide from a polypeptide.</text>
        <dbReference type="EC" id="3.4.14.10"/>
    </reaction>
</comment>
<dbReference type="AlphaFoldDB" id="R4XG80"/>
<protein>
    <recommendedName>
        <fullName evidence="4">tripeptidyl-peptidase II</fullName>
        <ecNumber evidence="4">3.4.14.10</ecNumber>
    </recommendedName>
</protein>
<keyword evidence="8 11" id="KW-0720">Serine protease</keyword>
<evidence type="ECO:0000259" key="13">
    <source>
        <dbReference type="PROSITE" id="PS51695"/>
    </source>
</evidence>
<sequence length="659" mass="72271">MWSPTVVLTLYGLLATVYAHPRPTENHVLHERRDSLPAGWSHKGDSNKDARFRLKIALTQQNTDNLEAIVMEVSDPTSPKYGKYYTHQEISKLFEPTEESRAAVTSWLLSAGISLGQIKISPSKGWIHVDASIAEAERLLKNQYDVYEHKNGHLVARSEVYHVPSNLAEHIDIITPTIDFDMNLAHQKPSPEIIKRTSDIIVASKQSGVKDVKTIYNSRKPHGPKSQFLHFGDQKDEVFNPKLTLDNCEQYMTPKCLFKLYNVPPLIPDAAKYNGSLGIYTQSPEAYLQDDLDYYNSLANPWIPKGTSPIVQTIDSFGPQTAFQGQSYNLEANLDTQVSIPLMYPANVTVYQVGDNMGGGNQNTFLDGIDATYCLSNGEAEVLVDPVYPSPDWAGYRKRDCGTVKPASVISFSYGGFETLMQTEKYSRRQCTEWGKMGATGVSFLGSSGDDGVSIAHCGLYDPPVTEAQKRFVVNWPSACPWFTSVGSTELKPGKKVWQTNNERAPNVTTQSGGGFSNLFPRPVYQKAALETYFRDHAPTKAAGRYNATGTRGYPDVAAIGVNYLTSVNHHLVQASGSSVASPIVASLIARLNILRQSRGKPVLGFLNPALYANAHAFNDVVEGSNPGCHGVGFDAVPGWDPVTGLGSVNWEKLAAALG</sequence>
<dbReference type="Pfam" id="PF09286">
    <property type="entry name" value="Pro-kuma_activ"/>
    <property type="match status" value="1"/>
</dbReference>
<keyword evidence="5 11" id="KW-0645">Protease</keyword>
<dbReference type="GO" id="GO:0006508">
    <property type="term" value="P:proteolysis"/>
    <property type="evidence" value="ECO:0007669"/>
    <property type="project" value="UniProtKB-KW"/>
</dbReference>
<keyword evidence="10" id="KW-0865">Zymogen</keyword>
<dbReference type="PANTHER" id="PTHR14218">
    <property type="entry name" value="PROTEASE S8 TRIPEPTIDYL PEPTIDASE I CLN2"/>
    <property type="match status" value="1"/>
</dbReference>
<keyword evidence="7 11" id="KW-0378">Hydrolase</keyword>
<comment type="caution">
    <text evidence="14">The sequence shown here is derived from an EMBL/GenBank/DDBJ whole genome shotgun (WGS) entry which is preliminary data.</text>
</comment>
<name>R4XG80_TAPDE</name>
<feature type="binding site" evidence="11">
    <location>
        <position position="621"/>
    </location>
    <ligand>
        <name>Ca(2+)</name>
        <dbReference type="ChEBI" id="CHEBI:29108"/>
    </ligand>
</feature>
<evidence type="ECO:0000256" key="1">
    <source>
        <dbReference type="ARBA" id="ARBA00001910"/>
    </source>
</evidence>
<dbReference type="eggNOG" id="ENOG502QZ4I">
    <property type="taxonomic scope" value="Eukaryota"/>
</dbReference>
<keyword evidence="6 11" id="KW-0479">Metal-binding</keyword>
<feature type="signal peptide" evidence="12">
    <location>
        <begin position="1"/>
        <end position="19"/>
    </location>
</feature>
<gene>
    <name evidence="14" type="ORF">TAPDE_005469</name>
</gene>
<organism evidence="14 15">
    <name type="scientific">Taphrina deformans (strain PYCC 5710 / ATCC 11124 / CBS 356.35 / IMI 108563 / JCM 9778 / NBRC 8474)</name>
    <name type="common">Peach leaf curl fungus</name>
    <name type="synonym">Lalaria deformans</name>
    <dbReference type="NCBI Taxonomy" id="1097556"/>
    <lineage>
        <taxon>Eukaryota</taxon>
        <taxon>Fungi</taxon>
        <taxon>Dikarya</taxon>
        <taxon>Ascomycota</taxon>
        <taxon>Taphrinomycotina</taxon>
        <taxon>Taphrinomycetes</taxon>
        <taxon>Taphrinales</taxon>
        <taxon>Taphrinaceae</taxon>
        <taxon>Taphrina</taxon>
    </lineage>
</organism>
<feature type="domain" description="Peptidase S53" evidence="13">
    <location>
        <begin position="251"/>
        <end position="659"/>
    </location>
</feature>